<feature type="region of interest" description="Disordered" evidence="3">
    <location>
        <begin position="520"/>
        <end position="552"/>
    </location>
</feature>
<dbReference type="PROSITE" id="PS50211">
    <property type="entry name" value="DENN"/>
    <property type="match status" value="1"/>
</dbReference>
<evidence type="ECO:0000313" key="5">
    <source>
        <dbReference type="EMBL" id="CAF0922581.1"/>
    </source>
</evidence>
<dbReference type="GO" id="GO:0005085">
    <property type="term" value="F:guanyl-nucleotide exchange factor activity"/>
    <property type="evidence" value="ECO:0007669"/>
    <property type="project" value="InterPro"/>
</dbReference>
<dbReference type="GO" id="GO:0005829">
    <property type="term" value="C:cytosol"/>
    <property type="evidence" value="ECO:0007669"/>
    <property type="project" value="TreeGrafter"/>
</dbReference>
<dbReference type="GO" id="GO:0006897">
    <property type="term" value="P:endocytosis"/>
    <property type="evidence" value="ECO:0007669"/>
    <property type="project" value="TreeGrafter"/>
</dbReference>
<dbReference type="Proteomes" id="UP000663852">
    <property type="component" value="Unassembled WGS sequence"/>
</dbReference>
<feature type="domain" description="UDENN" evidence="4">
    <location>
        <begin position="34"/>
        <end position="404"/>
    </location>
</feature>
<dbReference type="Gene3D" id="3.40.50.11500">
    <property type="match status" value="1"/>
</dbReference>
<keyword evidence="2" id="KW-0968">Cytoplasmic vesicle</keyword>
<name>A0A814B1X9_ADIRI</name>
<dbReference type="GO" id="GO:0030136">
    <property type="term" value="C:clathrin-coated vesicle"/>
    <property type="evidence" value="ECO:0007669"/>
    <property type="project" value="UniProtKB-SubCell"/>
</dbReference>
<sequence length="729" mass="83354">MIRSKSPICVTDGFLLVGMTEPMDGFVLQSPEHLFEVFLEIHEPINKEPPEILVKYPDDFSDPILKTAANFAYPCQIPPDDQSEHFTFVILDSTGTLFRFGYCRRSNRESTCLCLISYYPWFEIFYNILNDLSQIINSKSTTEVETFLSSLYNHKLLSSEEFYNNSCRETIEITSLSNIYTYSRPDLRKLPSTLSNRNFSVLFSCLGPDNMLRLFSHLLFERRILFISSKLFHLTACACGCLHLINPMHWQNIFLPILPESMTWTAQCSAPYIIGIHSSLYSKLNRNELGDVVIVNIDNRTIESQYNDLNLFPKQLVRQMRKDIQQSSQLAGDHLARVFLRTMAFVIGNYASGFVEKNEKLDFDRDVYLKQYQGSDLYNFMSSIVNTQMFEQLSRYRTHVKITHETEMDEFDIEVRNLEQSKQTRANKKIYKILEKNVKDSTRHSTVTYTSNRKIVIDERNKATNPLIEQVQNKAERLQTAINKAGQKVVSEASAVKTNLTSFDINDVIRRKVEESIESNHLALPQPNHSGTLTSSSSRSTTPGLDPSKANSLIDFDTDENLLLPSPIVLDVVQVPSAPEPSRLSPKIDSKIKQLQSELQYKVQIFDGKRINPREEYGEEQTEIKTLVQQFDPLNESSAVLFRSDINAADRHPSLNEHIPTNYVNNVLRNIQSTYGTNTRMNPRTTHPVQHASHSSLAADFDPLVAPEASLYPSFQSTETHGSNLIDFN</sequence>
<comment type="caution">
    <text evidence="5">The sequence shown here is derived from an EMBL/GenBank/DDBJ whole genome shotgun (WGS) entry which is preliminary data.</text>
</comment>
<dbReference type="InterPro" id="IPR005112">
    <property type="entry name" value="dDENN_dom"/>
</dbReference>
<dbReference type="GO" id="GO:1901981">
    <property type="term" value="F:phosphatidylinositol phosphate binding"/>
    <property type="evidence" value="ECO:0007669"/>
    <property type="project" value="TreeGrafter"/>
</dbReference>
<evidence type="ECO:0000313" key="6">
    <source>
        <dbReference type="Proteomes" id="UP000663852"/>
    </source>
</evidence>
<dbReference type="EMBL" id="CAJNOJ010000038">
    <property type="protein sequence ID" value="CAF0922581.1"/>
    <property type="molecule type" value="Genomic_DNA"/>
</dbReference>
<evidence type="ECO:0000256" key="3">
    <source>
        <dbReference type="SAM" id="MobiDB-lite"/>
    </source>
</evidence>
<reference evidence="5" key="1">
    <citation type="submission" date="2021-02" db="EMBL/GenBank/DDBJ databases">
        <authorList>
            <person name="Nowell W R."/>
        </authorList>
    </citation>
    <scope>NUCLEOTIDE SEQUENCE</scope>
</reference>
<dbReference type="InterPro" id="IPR043153">
    <property type="entry name" value="DENN_C"/>
</dbReference>
<comment type="subcellular location">
    <subcellularLocation>
        <location evidence="1">Cytoplasmic vesicle</location>
        <location evidence="1">Clathrin-coated vesicle</location>
    </subcellularLocation>
</comment>
<protein>
    <recommendedName>
        <fullName evidence="4">UDENN domain-containing protein</fullName>
    </recommendedName>
</protein>
<dbReference type="SMART" id="SM00799">
    <property type="entry name" value="DENN"/>
    <property type="match status" value="1"/>
</dbReference>
<proteinExistence type="predicted"/>
<gene>
    <name evidence="5" type="ORF">EDS130_LOCUS10851</name>
</gene>
<dbReference type="PANTHER" id="PTHR13196">
    <property type="entry name" value="DENN DOMAIN-CONTAINING"/>
    <property type="match status" value="1"/>
</dbReference>
<dbReference type="GO" id="GO:0032456">
    <property type="term" value="P:endocytic recycling"/>
    <property type="evidence" value="ECO:0007669"/>
    <property type="project" value="TreeGrafter"/>
</dbReference>
<evidence type="ECO:0000256" key="2">
    <source>
        <dbReference type="ARBA" id="ARBA00023329"/>
    </source>
</evidence>
<dbReference type="InterPro" id="IPR001194">
    <property type="entry name" value="cDENN_dom"/>
</dbReference>
<dbReference type="OrthoDB" id="206724at2759"/>
<dbReference type="InterPro" id="IPR005113">
    <property type="entry name" value="uDENN_dom"/>
</dbReference>
<dbReference type="Pfam" id="PF03456">
    <property type="entry name" value="uDENN"/>
    <property type="match status" value="1"/>
</dbReference>
<feature type="compositionally biased region" description="Low complexity" evidence="3">
    <location>
        <begin position="530"/>
        <end position="542"/>
    </location>
</feature>
<dbReference type="Pfam" id="PF02141">
    <property type="entry name" value="DENN"/>
    <property type="match status" value="1"/>
</dbReference>
<evidence type="ECO:0000259" key="4">
    <source>
        <dbReference type="PROSITE" id="PS50211"/>
    </source>
</evidence>
<dbReference type="SMART" id="SM00800">
    <property type="entry name" value="uDENN"/>
    <property type="match status" value="1"/>
</dbReference>
<dbReference type="SMART" id="SM00801">
    <property type="entry name" value="dDENN"/>
    <property type="match status" value="1"/>
</dbReference>
<dbReference type="AlphaFoldDB" id="A0A814B1X9"/>
<dbReference type="FunFam" id="3.40.50.11500:FF:000004">
    <property type="entry name" value="DENN domain-containing protein 2C isoform X1"/>
    <property type="match status" value="1"/>
</dbReference>
<evidence type="ECO:0000256" key="1">
    <source>
        <dbReference type="ARBA" id="ARBA00004132"/>
    </source>
</evidence>
<dbReference type="Gene3D" id="3.30.450.200">
    <property type="match status" value="1"/>
</dbReference>
<dbReference type="InterPro" id="IPR037516">
    <property type="entry name" value="Tripartite_DENN"/>
</dbReference>
<dbReference type="PANTHER" id="PTHR13196:SF14">
    <property type="entry name" value="UDENN DOMAIN-CONTAINING PROTEIN"/>
    <property type="match status" value="1"/>
</dbReference>
<organism evidence="5 6">
    <name type="scientific">Adineta ricciae</name>
    <name type="common">Rotifer</name>
    <dbReference type="NCBI Taxonomy" id="249248"/>
    <lineage>
        <taxon>Eukaryota</taxon>
        <taxon>Metazoa</taxon>
        <taxon>Spiralia</taxon>
        <taxon>Gnathifera</taxon>
        <taxon>Rotifera</taxon>
        <taxon>Eurotatoria</taxon>
        <taxon>Bdelloidea</taxon>
        <taxon>Adinetida</taxon>
        <taxon>Adinetidae</taxon>
        <taxon>Adineta</taxon>
    </lineage>
</organism>
<dbReference type="InterPro" id="IPR040032">
    <property type="entry name" value="DENND1A/B/C"/>
</dbReference>
<accession>A0A814B1X9</accession>